<comment type="caution">
    <text evidence="1">The sequence shown here is derived from an EMBL/GenBank/DDBJ whole genome shotgun (WGS) entry which is preliminary data.</text>
</comment>
<organism evidence="1 2">
    <name type="scientific">Chelatococcus caeni</name>
    <dbReference type="NCBI Taxonomy" id="1348468"/>
    <lineage>
        <taxon>Bacteria</taxon>
        <taxon>Pseudomonadati</taxon>
        <taxon>Pseudomonadota</taxon>
        <taxon>Alphaproteobacteria</taxon>
        <taxon>Hyphomicrobiales</taxon>
        <taxon>Chelatococcaceae</taxon>
        <taxon>Chelatococcus</taxon>
    </lineage>
</organism>
<dbReference type="AlphaFoldDB" id="A0A840C598"/>
<gene>
    <name evidence="1" type="ORF">GGR16_002611</name>
</gene>
<reference evidence="1 2" key="1">
    <citation type="submission" date="2020-08" db="EMBL/GenBank/DDBJ databases">
        <title>Genomic Encyclopedia of Type Strains, Phase IV (KMG-IV): sequencing the most valuable type-strain genomes for metagenomic binning, comparative biology and taxonomic classification.</title>
        <authorList>
            <person name="Goeker M."/>
        </authorList>
    </citation>
    <scope>NUCLEOTIDE SEQUENCE [LARGE SCALE GENOMIC DNA]</scope>
    <source>
        <strain evidence="1 2">DSM 103737</strain>
    </source>
</reference>
<sequence length="207" mass="22067">MEIVLPLLASAALSGAGTVMSAREQNSARQRDAMARLAATDQEIQKQRKFQQEAADIFGNTMQRFTPEQQQATQQGETDKRTQALVDNLESNAPNYTPPISGSAPTIVGQTLADAMTKAMDRSKADATRLGKLLGSEGTMLSNSLGLTQGARGISTVNDFSNVSASLFPTRMESIRNAAFKQPSGFGDVLRSGGQLFAYGAGRGWFG</sequence>
<keyword evidence="2" id="KW-1185">Reference proteome</keyword>
<evidence type="ECO:0000313" key="2">
    <source>
        <dbReference type="Proteomes" id="UP000577362"/>
    </source>
</evidence>
<name>A0A840C598_9HYPH</name>
<dbReference type="EMBL" id="JACIEN010000003">
    <property type="protein sequence ID" value="MBB4017577.1"/>
    <property type="molecule type" value="Genomic_DNA"/>
</dbReference>
<proteinExistence type="predicted"/>
<evidence type="ECO:0000313" key="1">
    <source>
        <dbReference type="EMBL" id="MBB4017577.1"/>
    </source>
</evidence>
<protein>
    <submittedName>
        <fullName evidence="1">Uncharacterized protein</fullName>
    </submittedName>
</protein>
<accession>A0A840C598</accession>
<dbReference type="Proteomes" id="UP000577362">
    <property type="component" value="Unassembled WGS sequence"/>
</dbReference>
<dbReference type="RefSeq" id="WP_019403032.1">
    <property type="nucleotide sequence ID" value="NZ_JACIEN010000003.1"/>
</dbReference>